<evidence type="ECO:0000256" key="6">
    <source>
        <dbReference type="SAM" id="Phobius"/>
    </source>
</evidence>
<dbReference type="InterPro" id="IPR001182">
    <property type="entry name" value="FtsW/RodA"/>
</dbReference>
<evidence type="ECO:0000256" key="3">
    <source>
        <dbReference type="ARBA" id="ARBA00022960"/>
    </source>
</evidence>
<dbReference type="HOGENOM" id="CLU_029243_2_1_9"/>
<feature type="transmembrane region" description="Helical" evidence="6">
    <location>
        <begin position="82"/>
        <end position="100"/>
    </location>
</feature>
<proteinExistence type="predicted"/>
<dbReference type="eggNOG" id="COG0772">
    <property type="taxonomic scope" value="Bacteria"/>
</dbReference>
<dbReference type="Proteomes" id="UP000003340">
    <property type="component" value="Unassembled WGS sequence"/>
</dbReference>
<dbReference type="GO" id="GO:0015648">
    <property type="term" value="F:lipid-linked peptidoglycan transporter activity"/>
    <property type="evidence" value="ECO:0007669"/>
    <property type="project" value="TreeGrafter"/>
</dbReference>
<dbReference type="GO" id="GO:0005886">
    <property type="term" value="C:plasma membrane"/>
    <property type="evidence" value="ECO:0007669"/>
    <property type="project" value="TreeGrafter"/>
</dbReference>
<dbReference type="Pfam" id="PF01098">
    <property type="entry name" value="FTSW_RODA_SPOVE"/>
    <property type="match status" value="1"/>
</dbReference>
<dbReference type="STRING" id="537013.CLOSTMETH_00516"/>
<comment type="subcellular location">
    <subcellularLocation>
        <location evidence="1">Membrane</location>
        <topology evidence="1">Multi-pass membrane protein</topology>
    </subcellularLocation>
</comment>
<evidence type="ECO:0000256" key="5">
    <source>
        <dbReference type="ARBA" id="ARBA00023136"/>
    </source>
</evidence>
<evidence type="ECO:0000256" key="1">
    <source>
        <dbReference type="ARBA" id="ARBA00004141"/>
    </source>
</evidence>
<feature type="transmembrane region" description="Helical" evidence="6">
    <location>
        <begin position="282"/>
        <end position="304"/>
    </location>
</feature>
<comment type="caution">
    <text evidence="7">The sequence shown here is derived from an EMBL/GenBank/DDBJ whole genome shotgun (WGS) entry which is preliminary data.</text>
</comment>
<keyword evidence="2 6" id="KW-0812">Transmembrane</keyword>
<sequence length="380" mass="41918">MKKLFALVGGAIRSYVKTTDKLLILLVLLSSTLSCLLLYSLIPEMIGWKTLITQIGATVVGIVAMIIISLFDYHTLANLWKLHAPFTVLLTLLCFTPLGVMRGGDGMGSDDRNWLDLKFIMIQPSEFLKLSFILTFSLHCFTVRKNLNKPKNILLLCLHAAVPIGLIFKQGDFGTMLVFVFIFLCIFFAAGVNWKYMLAGGALAAVAFPIAWKYVVPTYLKTRFSVAWHPEEYRLNEGMQQYLGRITLGSGKLFGKGLNSDSLLTNTPELYNDMMFAHIGQVFGFVGCIAVALIITVLCTKLLINARGAEDSLGTYICVGCFAVIFFQSVINIGMVLCALPVIGITLPFYSAGGSSVLAMYMLMGIALSVHNNSRKNYMF</sequence>
<feature type="transmembrane region" description="Helical" evidence="6">
    <location>
        <begin position="22"/>
        <end position="42"/>
    </location>
</feature>
<keyword evidence="3" id="KW-0133">Cell shape</keyword>
<name>C0E9L7_9FIRM</name>
<accession>C0E9L7</accession>
<reference evidence="7 8" key="2">
    <citation type="submission" date="2009-02" db="EMBL/GenBank/DDBJ databases">
        <title>Draft genome sequence of Clostridium methylpentosum (DSM 5476).</title>
        <authorList>
            <person name="Sudarsanam P."/>
            <person name="Ley R."/>
            <person name="Guruge J."/>
            <person name="Turnbaugh P.J."/>
            <person name="Mahowald M."/>
            <person name="Liep D."/>
            <person name="Gordon J."/>
        </authorList>
    </citation>
    <scope>NUCLEOTIDE SEQUENCE [LARGE SCALE GENOMIC DNA]</scope>
    <source>
        <strain evidence="7 8">DSM 5476</strain>
    </source>
</reference>
<dbReference type="AlphaFoldDB" id="C0E9L7"/>
<evidence type="ECO:0000256" key="4">
    <source>
        <dbReference type="ARBA" id="ARBA00022989"/>
    </source>
</evidence>
<feature type="transmembrane region" description="Helical" evidence="6">
    <location>
        <begin position="349"/>
        <end position="370"/>
    </location>
</feature>
<dbReference type="GO" id="GO:0008360">
    <property type="term" value="P:regulation of cell shape"/>
    <property type="evidence" value="ECO:0007669"/>
    <property type="project" value="UniProtKB-KW"/>
</dbReference>
<keyword evidence="4 6" id="KW-1133">Transmembrane helix</keyword>
<evidence type="ECO:0000313" key="8">
    <source>
        <dbReference type="Proteomes" id="UP000003340"/>
    </source>
</evidence>
<evidence type="ECO:0000256" key="2">
    <source>
        <dbReference type="ARBA" id="ARBA00022692"/>
    </source>
</evidence>
<keyword evidence="5 6" id="KW-0472">Membrane</keyword>
<feature type="transmembrane region" description="Helical" evidence="6">
    <location>
        <begin position="153"/>
        <end position="168"/>
    </location>
</feature>
<organism evidence="7 8">
    <name type="scientific">[Clostridium] methylpentosum DSM 5476</name>
    <dbReference type="NCBI Taxonomy" id="537013"/>
    <lineage>
        <taxon>Bacteria</taxon>
        <taxon>Bacillati</taxon>
        <taxon>Bacillota</taxon>
        <taxon>Clostridia</taxon>
        <taxon>Eubacteriales</taxon>
        <taxon>Oscillospiraceae</taxon>
        <taxon>Oscillospiraceae incertae sedis</taxon>
    </lineage>
</organism>
<evidence type="ECO:0000313" key="7">
    <source>
        <dbReference type="EMBL" id="EEG31782.1"/>
    </source>
</evidence>
<feature type="transmembrane region" description="Helical" evidence="6">
    <location>
        <begin position="197"/>
        <end position="215"/>
    </location>
</feature>
<dbReference type="PANTHER" id="PTHR30474:SF1">
    <property type="entry name" value="PEPTIDOGLYCAN GLYCOSYLTRANSFERASE MRDB"/>
    <property type="match status" value="1"/>
</dbReference>
<feature type="transmembrane region" description="Helical" evidence="6">
    <location>
        <begin position="174"/>
        <end position="190"/>
    </location>
</feature>
<feature type="transmembrane region" description="Helical" evidence="6">
    <location>
        <begin position="48"/>
        <end position="70"/>
    </location>
</feature>
<keyword evidence="8" id="KW-1185">Reference proteome</keyword>
<dbReference type="GO" id="GO:0032153">
    <property type="term" value="C:cell division site"/>
    <property type="evidence" value="ECO:0007669"/>
    <property type="project" value="TreeGrafter"/>
</dbReference>
<dbReference type="PROSITE" id="PS51257">
    <property type="entry name" value="PROKAR_LIPOPROTEIN"/>
    <property type="match status" value="1"/>
</dbReference>
<feature type="transmembrane region" description="Helical" evidence="6">
    <location>
        <begin position="316"/>
        <end position="343"/>
    </location>
</feature>
<protein>
    <submittedName>
        <fullName evidence="7">Cell cycle protein, FtsW/RodA/SpoVE family</fullName>
    </submittedName>
</protein>
<gene>
    <name evidence="7" type="ORF">CLOSTMETH_00516</name>
</gene>
<dbReference type="EMBL" id="ACEC01000021">
    <property type="protein sequence ID" value="EEG31782.1"/>
    <property type="molecule type" value="Genomic_DNA"/>
</dbReference>
<dbReference type="PANTHER" id="PTHR30474">
    <property type="entry name" value="CELL CYCLE PROTEIN"/>
    <property type="match status" value="1"/>
</dbReference>
<feature type="transmembrane region" description="Helical" evidence="6">
    <location>
        <begin position="120"/>
        <end position="141"/>
    </location>
</feature>
<reference evidence="7 8" key="1">
    <citation type="submission" date="2009-01" db="EMBL/GenBank/DDBJ databases">
        <authorList>
            <person name="Fulton L."/>
            <person name="Clifton S."/>
            <person name="Fulton B."/>
            <person name="Xu J."/>
            <person name="Minx P."/>
            <person name="Pepin K.H."/>
            <person name="Johnson M."/>
            <person name="Bhonagiri V."/>
            <person name="Nash W.E."/>
            <person name="Mardis E.R."/>
            <person name="Wilson R.K."/>
        </authorList>
    </citation>
    <scope>NUCLEOTIDE SEQUENCE [LARGE SCALE GENOMIC DNA]</scope>
    <source>
        <strain evidence="7 8">DSM 5476</strain>
    </source>
</reference>
<dbReference type="GO" id="GO:0051301">
    <property type="term" value="P:cell division"/>
    <property type="evidence" value="ECO:0007669"/>
    <property type="project" value="InterPro"/>
</dbReference>